<dbReference type="Proteomes" id="UP000063063">
    <property type="component" value="Chromosome 9"/>
</dbReference>
<evidence type="ECO:0000256" key="1">
    <source>
        <dbReference type="SAM" id="MobiDB-lite"/>
    </source>
</evidence>
<dbReference type="EMBL" id="CP009378">
    <property type="protein sequence ID" value="AIN96043.1"/>
    <property type="molecule type" value="Genomic_DNA"/>
</dbReference>
<evidence type="ECO:0000313" key="3">
    <source>
        <dbReference type="Proteomes" id="UP000063063"/>
    </source>
</evidence>
<dbReference type="eggNOG" id="ENOG502S2XH">
    <property type="taxonomic scope" value="Eukaryota"/>
</dbReference>
<dbReference type="VEuPathDB" id="TriTrypDB:LPAL13_090018300"/>
<sequence>MRTNTRVSLMPTTASGVLCKCSPIAAAIAVTNTEADMVALAGVVRGQRPAMRLSAWAAERYGNGASPRAALAAVATEGTRESTAEVTLQTTAANRSSLASSGHPGPLQSIAEVPRQDQRVPHLPSVTSTELSGVLGGGTCSSLPVPSDVSAVSVIAPSVAATHVTSSYRLRKNISWHCTLCGYHVLAMDQDGTPLPFTISAFGNVLPMTCPRCKLNHTSWQPSTPFSENGDHRNLPTALSNRYAIQASDQQSLRVKDREEMGAADQSDAGVKAASSLAAGGHLAQTGASVGRLATQQRSIPAIPAVSSAQRRAYYCGRCGRRLLRVDANGELVEMDRGKDGQVLPITCSGCKENHSDWVVKPYAVNR</sequence>
<accession>A0A088RJG7</accession>
<name>A0A088RJG7_LEIPA</name>
<keyword evidence="3" id="KW-1185">Reference proteome</keyword>
<dbReference type="RefSeq" id="XP_010704365.1">
    <property type="nucleotide sequence ID" value="XM_010706063.1"/>
</dbReference>
<evidence type="ECO:0000313" key="2">
    <source>
        <dbReference type="EMBL" id="AIN96043.1"/>
    </source>
</evidence>
<proteinExistence type="predicted"/>
<protein>
    <submittedName>
        <fullName evidence="2">Uncharacterized protein</fullName>
    </submittedName>
</protein>
<gene>
    <name evidence="2" type="ORF">LPMP_091280</name>
</gene>
<organism evidence="2 3">
    <name type="scientific">Leishmania panamensis</name>
    <dbReference type="NCBI Taxonomy" id="5679"/>
    <lineage>
        <taxon>Eukaryota</taxon>
        <taxon>Discoba</taxon>
        <taxon>Euglenozoa</taxon>
        <taxon>Kinetoplastea</taxon>
        <taxon>Metakinetoplastina</taxon>
        <taxon>Trypanosomatida</taxon>
        <taxon>Trypanosomatidae</taxon>
        <taxon>Leishmaniinae</taxon>
        <taxon>Leishmania</taxon>
        <taxon>Leishmania guyanensis species complex</taxon>
    </lineage>
</organism>
<dbReference type="OrthoDB" id="277400at2759"/>
<reference evidence="2 3" key="1">
    <citation type="journal article" date="2015" name="Sci. Rep.">
        <title>The genome of Leishmania panamensis: insights into genomics of the L. (Viannia) subgenus.</title>
        <authorList>
            <person name="Llanes A."/>
            <person name="Restrepo C.M."/>
            <person name="Vecchio G.D."/>
            <person name="Anguizola F.J."/>
            <person name="Lleonart R."/>
        </authorList>
    </citation>
    <scope>NUCLEOTIDE SEQUENCE [LARGE SCALE GENOMIC DNA]</scope>
    <source>
        <strain evidence="2 3">MHOM/PA/94/PSC-1</strain>
    </source>
</reference>
<feature type="region of interest" description="Disordered" evidence="1">
    <location>
        <begin position="248"/>
        <end position="268"/>
    </location>
</feature>
<dbReference type="VEuPathDB" id="TriTrypDB:LPMP_091280"/>
<dbReference type="GeneID" id="22572698"/>
<dbReference type="KEGG" id="lpan:LPMP_091280"/>
<dbReference type="AlphaFoldDB" id="A0A088RJG7"/>